<name>A0A4R5EGB1_9RHOB</name>
<proteinExistence type="predicted"/>
<gene>
    <name evidence="1" type="ORF">E1B25_21165</name>
</gene>
<evidence type="ECO:0000313" key="2">
    <source>
        <dbReference type="Proteomes" id="UP000294662"/>
    </source>
</evidence>
<accession>A0A4R5EGB1</accession>
<reference evidence="1 2" key="1">
    <citation type="submission" date="2019-03" db="EMBL/GenBank/DDBJ databases">
        <authorList>
            <person name="Zhang S."/>
        </authorList>
    </citation>
    <scope>NUCLEOTIDE SEQUENCE [LARGE SCALE GENOMIC DNA]</scope>
    <source>
        <strain evidence="1 2">S4J41</strain>
    </source>
</reference>
<sequence length="56" mass="6265">MSARAAAQHFNISRGTVEKMLAFSEPPGYRRSAPIKRPKLDGFTDIIDSWLDADKT</sequence>
<keyword evidence="2" id="KW-1185">Reference proteome</keyword>
<dbReference type="Proteomes" id="UP000294662">
    <property type="component" value="Unassembled WGS sequence"/>
</dbReference>
<feature type="non-terminal residue" evidence="1">
    <location>
        <position position="56"/>
    </location>
</feature>
<dbReference type="AlphaFoldDB" id="A0A4R5EGB1"/>
<comment type="caution">
    <text evidence="1">The sequence shown here is derived from an EMBL/GenBank/DDBJ whole genome shotgun (WGS) entry which is preliminary data.</text>
</comment>
<organism evidence="1 2">
    <name type="scientific">Antarcticimicrobium sediminis</name>
    <dbReference type="NCBI Taxonomy" id="2546227"/>
    <lineage>
        <taxon>Bacteria</taxon>
        <taxon>Pseudomonadati</taxon>
        <taxon>Pseudomonadota</taxon>
        <taxon>Alphaproteobacteria</taxon>
        <taxon>Rhodobacterales</taxon>
        <taxon>Paracoccaceae</taxon>
        <taxon>Antarcticimicrobium</taxon>
    </lineage>
</organism>
<dbReference type="EMBL" id="SMFP01000031">
    <property type="protein sequence ID" value="TDE33461.1"/>
    <property type="molecule type" value="Genomic_DNA"/>
</dbReference>
<evidence type="ECO:0000313" key="1">
    <source>
        <dbReference type="EMBL" id="TDE33461.1"/>
    </source>
</evidence>
<protein>
    <submittedName>
        <fullName evidence="1">IS21 family transposase</fullName>
    </submittedName>
</protein>